<protein>
    <submittedName>
        <fullName evidence="1">Uncharacterized protein</fullName>
    </submittedName>
</protein>
<keyword evidence="2" id="KW-1185">Reference proteome</keyword>
<dbReference type="Proteomes" id="UP001148629">
    <property type="component" value="Unassembled WGS sequence"/>
</dbReference>
<proteinExistence type="predicted"/>
<gene>
    <name evidence="1" type="ORF">NM208_g3017</name>
</gene>
<organism evidence="1 2">
    <name type="scientific">Fusarium decemcellulare</name>
    <dbReference type="NCBI Taxonomy" id="57161"/>
    <lineage>
        <taxon>Eukaryota</taxon>
        <taxon>Fungi</taxon>
        <taxon>Dikarya</taxon>
        <taxon>Ascomycota</taxon>
        <taxon>Pezizomycotina</taxon>
        <taxon>Sordariomycetes</taxon>
        <taxon>Hypocreomycetidae</taxon>
        <taxon>Hypocreales</taxon>
        <taxon>Nectriaceae</taxon>
        <taxon>Fusarium</taxon>
        <taxon>Fusarium decemcellulare species complex</taxon>
    </lineage>
</organism>
<evidence type="ECO:0000313" key="1">
    <source>
        <dbReference type="EMBL" id="KAJ3544500.1"/>
    </source>
</evidence>
<evidence type="ECO:0000313" key="2">
    <source>
        <dbReference type="Proteomes" id="UP001148629"/>
    </source>
</evidence>
<dbReference type="EMBL" id="JANRMS010000192">
    <property type="protein sequence ID" value="KAJ3544500.1"/>
    <property type="molecule type" value="Genomic_DNA"/>
</dbReference>
<reference evidence="1" key="1">
    <citation type="submission" date="2022-08" db="EMBL/GenBank/DDBJ databases">
        <title>Genome Sequence of Fusarium decemcellulare.</title>
        <authorList>
            <person name="Buettner E."/>
        </authorList>
    </citation>
    <scope>NUCLEOTIDE SEQUENCE</scope>
    <source>
        <strain evidence="1">Babe19</strain>
    </source>
</reference>
<accession>A0ACC1SQP6</accession>
<comment type="caution">
    <text evidence="1">The sequence shown here is derived from an EMBL/GenBank/DDBJ whole genome shotgun (WGS) entry which is preliminary data.</text>
</comment>
<sequence length="851" mass="96058">MSVVAPSPTPLRPEVGLAKVVSEFGAGLDEKHRPIFKTWQTHSPLSESDVIRLTEEVNRDGSRLHQGSWKAFGTGLFKLLDQIQVPHQARRRLGFWLREHGRKWCLGSCENVFGGHTTVIQRERISLFPNDPELKGFMCEYLIVIVELCKTIIRFEGKRFLAQLTPGMTLEKDFKDPGQFQRSDLQHHLPLFFDNYHRTKMSSRVLGGASGEKALLMVSQVLRKAQSVSMSSPQKDREIESYIDGEIRRRTQAQDLDEENLKHIRDALAVGAQGIESVTTLGDFSHFLTRLPTGLFNSFEQALALNIQPGVPVWDSCTPARDPEAMIYRCGGGLLEIDEEDDTTDYRDRKVEEDDNDAVDDEEPLADSSPSGFPRAPNHDPLKCQQKHRHESYLFSANQADVAMGYICITALNLEHHDRRISQPKKMAVNERAPQTISAAAAQDSILAHFMMEVLQRKGNYQNTYEFDITRIIEDLFRPKPSLNSNEAQLFFGYAEAHWLTHTFQPCSNPEDEDMFHRLFAKLIRENAPGLRFPWGEDTGDSHTIMWAKDNRHLRLLYVPDSQLLGLACHGKTLKDALCRFVDLDFLDEIGVDTPLKLGASPNMGYHTGILKGITPLQLAVRRMSGQSTYNTDVLLFYRGARVGAVRCQGFDQLLTLDLTIFCEPDADRMIEDLIAPDAKIGNYFKEAWWQVATRKHVRAARLWEPSISFAEDTGWIDVRAARSSNLLTFSGEETGWVDVNRVDVICPWLFLREFLSPEESSRADRRVLESSVKTKSDSHLISRNGMTPLDLAVELSATDIARKILKAGADPHQMYRAGRHGFMDLQLPLLGAARKGSIEMVCLLLANGAA</sequence>
<name>A0ACC1SQP6_9HYPO</name>